<proteinExistence type="predicted"/>
<comment type="caution">
    <text evidence="3">The sequence shown here is derived from an EMBL/GenBank/DDBJ whole genome shotgun (WGS) entry which is preliminary data.</text>
</comment>
<dbReference type="GO" id="GO:0008270">
    <property type="term" value="F:zinc ion binding"/>
    <property type="evidence" value="ECO:0007669"/>
    <property type="project" value="UniProtKB-KW"/>
</dbReference>
<dbReference type="InterPro" id="IPR007527">
    <property type="entry name" value="Znf_SWIM"/>
</dbReference>
<evidence type="ECO:0000313" key="4">
    <source>
        <dbReference type="Proteomes" id="UP000576082"/>
    </source>
</evidence>
<dbReference type="Pfam" id="PF04434">
    <property type="entry name" value="SWIM"/>
    <property type="match status" value="1"/>
</dbReference>
<accession>A0A7X9RXE7</accession>
<dbReference type="PROSITE" id="PS50966">
    <property type="entry name" value="ZF_SWIM"/>
    <property type="match status" value="1"/>
</dbReference>
<organism evidence="3 4">
    <name type="scientific">Flammeovirga aprica JL-4</name>
    <dbReference type="NCBI Taxonomy" id="694437"/>
    <lineage>
        <taxon>Bacteria</taxon>
        <taxon>Pseudomonadati</taxon>
        <taxon>Bacteroidota</taxon>
        <taxon>Cytophagia</taxon>
        <taxon>Cytophagales</taxon>
        <taxon>Flammeovirgaceae</taxon>
        <taxon>Flammeovirga</taxon>
    </lineage>
</organism>
<protein>
    <submittedName>
        <fullName evidence="3">SWIM zinc finger family protein</fullName>
    </submittedName>
</protein>
<evidence type="ECO:0000313" key="3">
    <source>
        <dbReference type="EMBL" id="NME70476.1"/>
    </source>
</evidence>
<dbReference type="RefSeq" id="WP_169658711.1">
    <property type="nucleotide sequence ID" value="NZ_JABANE010000065.1"/>
</dbReference>
<gene>
    <name evidence="3" type="ORF">HHU12_21045</name>
</gene>
<dbReference type="EMBL" id="JABANE010000065">
    <property type="protein sequence ID" value="NME70476.1"/>
    <property type="molecule type" value="Genomic_DNA"/>
</dbReference>
<feature type="domain" description="SWIM-type" evidence="2">
    <location>
        <begin position="52"/>
        <end position="85"/>
    </location>
</feature>
<dbReference type="AlphaFoldDB" id="A0A7X9RXE7"/>
<dbReference type="Proteomes" id="UP000576082">
    <property type="component" value="Unassembled WGS sequence"/>
</dbReference>
<keyword evidence="1" id="KW-0863">Zinc-finger</keyword>
<sequence length="445" mass="51464">MNITEEYIQSIAPTTTAFGAGKKLSIPAKWLSYGKSERGLWGELKGSGKKPYRTQIDTVDFAYKCSCPSRQFPCKHGIALMLLYVGLDGKVEEKDEPEWVKEWLDKRTVKKEKVTEKEELTEEDITKKNNNKLKTEAKRFAEVQSGVEELELWLKDMVRIGFLELPNQRKKIDALSKRMIDAKANRLSNWVRSYAELNFNNEQVWREEAMRTTAKLFLLIKTFNNYNQLSPLWQQTIKTLVGWNQSTKELINDPEAESLEDHWLVVGQETTERDGITTQKSWLLGLQTNRNALILSFKTNYSNFDHSLSTGMLFEGTLKFFPSITPLRAVVSKQNFNLKELKVLPDFMDNMNEIYQLRAETLKKNPWELEQLVCLKSVQLVLQEKGNLICDTFQNYIPIEDDCPEDVLLNWYALEGSSPAHIVGLFRNGKLLPLGLFNQQKYLKL</sequence>
<keyword evidence="1" id="KW-0479">Metal-binding</keyword>
<name>A0A7X9RXE7_9BACT</name>
<evidence type="ECO:0000256" key="1">
    <source>
        <dbReference type="PROSITE-ProRule" id="PRU00325"/>
    </source>
</evidence>
<evidence type="ECO:0000259" key="2">
    <source>
        <dbReference type="PROSITE" id="PS50966"/>
    </source>
</evidence>
<keyword evidence="1" id="KW-0862">Zinc</keyword>
<keyword evidence="4" id="KW-1185">Reference proteome</keyword>
<reference evidence="3 4" key="1">
    <citation type="submission" date="2020-04" db="EMBL/GenBank/DDBJ databases">
        <title>Flammeovirga sp. SR4, a novel species isolated from seawater.</title>
        <authorList>
            <person name="Wang X."/>
        </authorList>
    </citation>
    <scope>NUCLEOTIDE SEQUENCE [LARGE SCALE GENOMIC DNA]</scope>
    <source>
        <strain evidence="3 4">ATCC 23126</strain>
    </source>
</reference>